<dbReference type="HOGENOM" id="CLU_2745322_0_0_1"/>
<dbReference type="AlphaFoldDB" id="F0W0Q5"/>
<reference evidence="1" key="2">
    <citation type="submission" date="2011-02" db="EMBL/GenBank/DDBJ databases">
        <authorList>
            <person name="MacLean D."/>
        </authorList>
    </citation>
    <scope>NUCLEOTIDE SEQUENCE</scope>
</reference>
<proteinExistence type="predicted"/>
<reference evidence="1" key="1">
    <citation type="journal article" date="2011" name="PLoS Biol.">
        <title>Gene gain and loss during evolution of obligate parasitism in the white rust pathogen of Arabidopsis thaliana.</title>
        <authorList>
            <person name="Kemen E."/>
            <person name="Gardiner A."/>
            <person name="Schultz-Larsen T."/>
            <person name="Kemen A.C."/>
            <person name="Balmuth A.L."/>
            <person name="Robert-Seilaniantz A."/>
            <person name="Bailey K."/>
            <person name="Holub E."/>
            <person name="Studholme D.J."/>
            <person name="Maclean D."/>
            <person name="Jones J.D."/>
        </authorList>
    </citation>
    <scope>NUCLEOTIDE SEQUENCE</scope>
</reference>
<gene>
    <name evidence="1" type="primary">AlNc14C5G690</name>
    <name evidence="1" type="ORF">ALNC14_007720</name>
</gene>
<organism evidence="1">
    <name type="scientific">Albugo laibachii Nc14</name>
    <dbReference type="NCBI Taxonomy" id="890382"/>
    <lineage>
        <taxon>Eukaryota</taxon>
        <taxon>Sar</taxon>
        <taxon>Stramenopiles</taxon>
        <taxon>Oomycota</taxon>
        <taxon>Peronosporomycetes</taxon>
        <taxon>Albuginales</taxon>
        <taxon>Albuginaceae</taxon>
        <taxon>Albugo</taxon>
    </lineage>
</organism>
<evidence type="ECO:0000313" key="1">
    <source>
        <dbReference type="EMBL" id="CCA14629.1"/>
    </source>
</evidence>
<accession>F0W0Q5</accession>
<dbReference type="EMBL" id="FR824050">
    <property type="protein sequence ID" value="CCA14629.1"/>
    <property type="molecule type" value="Genomic_DNA"/>
</dbReference>
<protein>
    <submittedName>
        <fullName evidence="1">AlNc14C5G690 protein</fullName>
    </submittedName>
</protein>
<name>F0W0Q5_9STRA</name>
<sequence length="71" mass="8469">MNLHQIYQAQDFLAFDSTLRHPRELLFSNRLDLAAQSLLIIFLPYLQHCYYSTRRDSSVYILDWSKLCSNN</sequence>